<organism evidence="2 4">
    <name type="scientific">Aneurinibacillus migulanus</name>
    <name type="common">Bacillus migulanus</name>
    <dbReference type="NCBI Taxonomy" id="47500"/>
    <lineage>
        <taxon>Bacteria</taxon>
        <taxon>Bacillati</taxon>
        <taxon>Bacillota</taxon>
        <taxon>Bacilli</taxon>
        <taxon>Bacillales</taxon>
        <taxon>Paenibacillaceae</taxon>
        <taxon>Aneurinibacillus group</taxon>
        <taxon>Aneurinibacillus</taxon>
    </lineage>
</organism>
<evidence type="ECO:0000313" key="5">
    <source>
        <dbReference type="Proteomes" id="UP000182836"/>
    </source>
</evidence>
<gene>
    <name evidence="2" type="ORF">AF333_22330</name>
    <name evidence="3" type="ORF">SAMN04487909_1754</name>
</gene>
<keyword evidence="4" id="KW-1185">Reference proteome</keyword>
<keyword evidence="1" id="KW-1133">Transmembrane helix</keyword>
<dbReference type="Proteomes" id="UP000182836">
    <property type="component" value="Unassembled WGS sequence"/>
</dbReference>
<feature type="transmembrane region" description="Helical" evidence="1">
    <location>
        <begin position="69"/>
        <end position="90"/>
    </location>
</feature>
<feature type="transmembrane region" description="Helical" evidence="1">
    <location>
        <begin position="12"/>
        <end position="33"/>
    </location>
</feature>
<name>A0A0D1Y9P6_ANEMI</name>
<evidence type="ECO:0000313" key="3">
    <source>
        <dbReference type="EMBL" id="SDK57699.1"/>
    </source>
</evidence>
<keyword evidence="1" id="KW-0812">Transmembrane</keyword>
<feature type="transmembrane region" description="Helical" evidence="1">
    <location>
        <begin position="39"/>
        <end position="57"/>
    </location>
</feature>
<reference evidence="3 5" key="2">
    <citation type="submission" date="2016-10" db="EMBL/GenBank/DDBJ databases">
        <authorList>
            <person name="de Groot N.N."/>
        </authorList>
    </citation>
    <scope>NUCLEOTIDE SEQUENCE [LARGE SCALE GENOMIC DNA]</scope>
    <source>
        <strain evidence="3 5">DSM 2895</strain>
    </source>
</reference>
<dbReference type="GeneID" id="42307875"/>
<dbReference type="AlphaFoldDB" id="A0A0D1Y9P6"/>
<reference evidence="2 4" key="1">
    <citation type="submission" date="2015-07" db="EMBL/GenBank/DDBJ databases">
        <title>Fjat-14205 dsm 2895.</title>
        <authorList>
            <person name="Liu B."/>
            <person name="Wang J."/>
            <person name="Zhu Y."/>
            <person name="Liu G."/>
            <person name="Chen Q."/>
            <person name="Chen Z."/>
            <person name="Lan J."/>
            <person name="Che J."/>
            <person name="Ge C."/>
            <person name="Shi H."/>
            <person name="Pan Z."/>
            <person name="Liu X."/>
        </authorList>
    </citation>
    <scope>NUCLEOTIDE SEQUENCE [LARGE SCALE GENOMIC DNA]</scope>
    <source>
        <strain evidence="2 4">DSM 2895</strain>
    </source>
</reference>
<dbReference type="Proteomes" id="UP000037269">
    <property type="component" value="Unassembled WGS sequence"/>
</dbReference>
<evidence type="ECO:0000313" key="4">
    <source>
        <dbReference type="Proteomes" id="UP000037269"/>
    </source>
</evidence>
<evidence type="ECO:0000313" key="2">
    <source>
        <dbReference type="EMBL" id="KON97760.1"/>
    </source>
</evidence>
<evidence type="ECO:0000256" key="1">
    <source>
        <dbReference type="SAM" id="Phobius"/>
    </source>
</evidence>
<sequence length="91" mass="10432">MFMKVWKERKQPFLAFDILFSVITVVMAIMVMINPASSLNMACMLFSLGLVFVTKAIEMIVTKKREYFVLTVISSVFIMVSASLSLWNVFH</sequence>
<accession>A0A0D1Y9P6</accession>
<dbReference type="EMBL" id="FNED01000075">
    <property type="protein sequence ID" value="SDK57699.1"/>
    <property type="molecule type" value="Genomic_DNA"/>
</dbReference>
<dbReference type="EMBL" id="LGUG01000004">
    <property type="protein sequence ID" value="KON97760.1"/>
    <property type="molecule type" value="Genomic_DNA"/>
</dbReference>
<proteinExistence type="predicted"/>
<dbReference type="PATRIC" id="fig|47500.8.peg.6699"/>
<keyword evidence="1" id="KW-0472">Membrane</keyword>
<protein>
    <submittedName>
        <fullName evidence="2">Uncharacterized protein</fullName>
    </submittedName>
</protein>
<dbReference type="RefSeq" id="WP_043065868.1">
    <property type="nucleotide sequence ID" value="NZ_BJOA01000341.1"/>
</dbReference>